<evidence type="ECO:0000256" key="6">
    <source>
        <dbReference type="SAM" id="MobiDB-lite"/>
    </source>
</evidence>
<dbReference type="GO" id="GO:1990961">
    <property type="term" value="P:xenobiotic detoxification by transmembrane export across the plasma membrane"/>
    <property type="evidence" value="ECO:0007669"/>
    <property type="project" value="InterPro"/>
</dbReference>
<dbReference type="Pfam" id="PF01554">
    <property type="entry name" value="MatE"/>
    <property type="match status" value="2"/>
</dbReference>
<dbReference type="InterPro" id="IPR002528">
    <property type="entry name" value="MATE_fam"/>
</dbReference>
<feature type="region of interest" description="Disordered" evidence="6">
    <location>
        <begin position="26"/>
        <end position="145"/>
    </location>
</feature>
<evidence type="ECO:0000256" key="2">
    <source>
        <dbReference type="ARBA" id="ARBA00010199"/>
    </source>
</evidence>
<evidence type="ECO:0000313" key="9">
    <source>
        <dbReference type="Proteomes" id="UP000237144"/>
    </source>
</evidence>
<sequence>MNLGGTLSSTSPASFSRETSFLQQAIARGDNSLHGTANDLLDANGTATRGRAKRRSGSSGGATGRLSFSAEGRLSPPQESVDEEAEIEDHETATSDDETAVGAPDEATQRLLSDSGGRRRLSRAPASFHPATENTPLLGHSATTDGVTTAAEEAAIREARRLDDNRRDAAIGETKVLFKYTAPILFTHFLEYSLMATVVISTGHLGETELAAASLSNLTNNVIAISVIHGFCAALDTLCPQAFSSSRPKDTSLYAIRTFIICLIIAVPQVVFFFNSEWILVDGLRQDPAVAKLASQYLRIMSFAIPGYAGFECIRRWLQAQGLMLAPVLALIVAAPINIFLNWLLVLGPVDSLRLGFIGAPIASCVSINLMFITMLGYSILFAPRDAWSGWRPDIMSGLGLNVKLGLAGVGMVGSEWWSWEIVGLATSFLGPTSLAAQSVLLTSASAFYQFQYALSVAAAVRVGNLLGAQKPHLARVTSRLTIVFAIVCSGINSILLLLLRNVWGTFFSSEPEIIALVANVLPLVAAFQLWDGLSGAMGGVLRGAGKPTLGAIASRFPLCRYLLINTASYYVLGLPIGITVAFVGPKLGLNGLWLGLTIALTLTGLSSTYIVWFMDWEKEAETTRIRLGEAKRDPEA</sequence>
<dbReference type="NCBIfam" id="TIGR00797">
    <property type="entry name" value="matE"/>
    <property type="match status" value="1"/>
</dbReference>
<evidence type="ECO:0000256" key="5">
    <source>
        <dbReference type="ARBA" id="ARBA00023136"/>
    </source>
</evidence>
<dbReference type="PANTHER" id="PTHR11206">
    <property type="entry name" value="MULTIDRUG RESISTANCE PROTEIN"/>
    <property type="match status" value="1"/>
</dbReference>
<dbReference type="EMBL" id="PJQD01000009">
    <property type="protein sequence ID" value="POY75974.1"/>
    <property type="molecule type" value="Genomic_DNA"/>
</dbReference>
<dbReference type="OrthoDB" id="2126698at2759"/>
<evidence type="ECO:0000256" key="4">
    <source>
        <dbReference type="ARBA" id="ARBA00022989"/>
    </source>
</evidence>
<comment type="subcellular location">
    <subcellularLocation>
        <location evidence="1">Membrane</location>
        <topology evidence="1">Multi-pass membrane protein</topology>
    </subcellularLocation>
</comment>
<dbReference type="CDD" id="cd13132">
    <property type="entry name" value="MATE_eukaryotic"/>
    <property type="match status" value="1"/>
</dbReference>
<evidence type="ECO:0000256" key="3">
    <source>
        <dbReference type="ARBA" id="ARBA00022692"/>
    </source>
</evidence>
<keyword evidence="3 7" id="KW-0812">Transmembrane</keyword>
<feature type="transmembrane region" description="Helical" evidence="7">
    <location>
        <begin position="481"/>
        <end position="502"/>
    </location>
</feature>
<feature type="transmembrane region" description="Helical" evidence="7">
    <location>
        <begin position="254"/>
        <end position="274"/>
    </location>
</feature>
<keyword evidence="4 7" id="KW-1133">Transmembrane helix</keyword>
<proteinExistence type="inferred from homology"/>
<dbReference type="InterPro" id="IPR045069">
    <property type="entry name" value="MATE_euk"/>
</dbReference>
<reference evidence="8 9" key="1">
    <citation type="journal article" date="2018" name="Front. Microbiol.">
        <title>Prospects for Fungal Bioremediation of Acidic Radioactive Waste Sites: Characterization and Genome Sequence of Rhodotorula taiwanensis MD1149.</title>
        <authorList>
            <person name="Tkavc R."/>
            <person name="Matrosova V.Y."/>
            <person name="Grichenko O.E."/>
            <person name="Gostincar C."/>
            <person name="Volpe R.P."/>
            <person name="Klimenkova P."/>
            <person name="Gaidamakova E.K."/>
            <person name="Zhou C.E."/>
            <person name="Stewart B.J."/>
            <person name="Lyman M.G."/>
            <person name="Malfatti S.A."/>
            <person name="Rubinfeld B."/>
            <person name="Courtot M."/>
            <person name="Singh J."/>
            <person name="Dalgard C.L."/>
            <person name="Hamilton T."/>
            <person name="Frey K.G."/>
            <person name="Gunde-Cimerman N."/>
            <person name="Dugan L."/>
            <person name="Daly M.J."/>
        </authorList>
    </citation>
    <scope>NUCLEOTIDE SEQUENCE [LARGE SCALE GENOMIC DNA]</scope>
    <source>
        <strain evidence="8 9">MD1149</strain>
    </source>
</reference>
<gene>
    <name evidence="8" type="ORF">BMF94_1058</name>
</gene>
<keyword evidence="5 7" id="KW-0472">Membrane</keyword>
<keyword evidence="9" id="KW-1185">Reference proteome</keyword>
<dbReference type="STRING" id="741276.A0A2S5BGU1"/>
<evidence type="ECO:0000313" key="8">
    <source>
        <dbReference type="EMBL" id="POY75974.1"/>
    </source>
</evidence>
<feature type="transmembrane region" description="Helical" evidence="7">
    <location>
        <begin position="592"/>
        <end position="615"/>
    </location>
</feature>
<accession>A0A2S5BGU1</accession>
<name>A0A2S5BGU1_9BASI</name>
<dbReference type="GO" id="GO:0042910">
    <property type="term" value="F:xenobiotic transmembrane transporter activity"/>
    <property type="evidence" value="ECO:0007669"/>
    <property type="project" value="InterPro"/>
</dbReference>
<dbReference type="GO" id="GO:0016020">
    <property type="term" value="C:membrane"/>
    <property type="evidence" value="ECO:0007669"/>
    <property type="project" value="UniProtKB-SubCell"/>
</dbReference>
<evidence type="ECO:0000256" key="1">
    <source>
        <dbReference type="ARBA" id="ARBA00004141"/>
    </source>
</evidence>
<protein>
    <recommendedName>
        <fullName evidence="10">MATE efflux family protein</fullName>
    </recommendedName>
</protein>
<dbReference type="Proteomes" id="UP000237144">
    <property type="component" value="Unassembled WGS sequence"/>
</dbReference>
<feature type="transmembrane region" description="Helical" evidence="7">
    <location>
        <begin position="563"/>
        <end position="586"/>
    </location>
</feature>
<feature type="transmembrane region" description="Helical" evidence="7">
    <location>
        <begin position="323"/>
        <end position="345"/>
    </location>
</feature>
<feature type="compositionally biased region" description="Acidic residues" evidence="6">
    <location>
        <begin position="80"/>
        <end position="99"/>
    </location>
</feature>
<comment type="similarity">
    <text evidence="2">Belongs to the multi antimicrobial extrusion (MATE) (TC 2.A.66.1) family.</text>
</comment>
<dbReference type="GO" id="GO:0015297">
    <property type="term" value="F:antiporter activity"/>
    <property type="evidence" value="ECO:0007669"/>
    <property type="project" value="InterPro"/>
</dbReference>
<feature type="transmembrane region" description="Helical" evidence="7">
    <location>
        <begin position="514"/>
        <end position="542"/>
    </location>
</feature>
<comment type="caution">
    <text evidence="8">The sequence shown here is derived from an EMBL/GenBank/DDBJ whole genome shotgun (WGS) entry which is preliminary data.</text>
</comment>
<dbReference type="AlphaFoldDB" id="A0A2S5BGU1"/>
<evidence type="ECO:0000256" key="7">
    <source>
        <dbReference type="SAM" id="Phobius"/>
    </source>
</evidence>
<organism evidence="8 9">
    <name type="scientific">Rhodotorula taiwanensis</name>
    <dbReference type="NCBI Taxonomy" id="741276"/>
    <lineage>
        <taxon>Eukaryota</taxon>
        <taxon>Fungi</taxon>
        <taxon>Dikarya</taxon>
        <taxon>Basidiomycota</taxon>
        <taxon>Pucciniomycotina</taxon>
        <taxon>Microbotryomycetes</taxon>
        <taxon>Sporidiobolales</taxon>
        <taxon>Sporidiobolaceae</taxon>
        <taxon>Rhodotorula</taxon>
    </lineage>
</organism>
<feature type="transmembrane region" description="Helical" evidence="7">
    <location>
        <begin position="357"/>
        <end position="381"/>
    </location>
</feature>
<evidence type="ECO:0008006" key="10">
    <source>
        <dbReference type="Google" id="ProtNLM"/>
    </source>
</evidence>